<evidence type="ECO:0000313" key="1">
    <source>
        <dbReference type="EMBL" id="QHU05455.1"/>
    </source>
</evidence>
<sequence length="214" mass="25327">MKLLIIIISHSFDPEWCDNIKQLNECIKNNTLEIDYCGISNQNDFHNYEPIIDFKYKMVNSKRQLSKICDFITEYKPQLNYDWYMKIRPDVRLLSNIMFQTLSKNAINARARIYNGPRTIRYGMSVNGKGPFKNAGGCYHSRYEHNIILDDQVYIFDNNVVENNAFDKFLEPLFPEQELQHAQLFNKRKIRFNVIGINLCFVKYNAFSGHINME</sequence>
<dbReference type="AlphaFoldDB" id="A0A6C0JI19"/>
<name>A0A6C0JI19_9ZZZZ</name>
<accession>A0A6C0JI19</accession>
<reference evidence="1" key="1">
    <citation type="journal article" date="2020" name="Nature">
        <title>Giant virus diversity and host interactions through global metagenomics.</title>
        <authorList>
            <person name="Schulz F."/>
            <person name="Roux S."/>
            <person name="Paez-Espino D."/>
            <person name="Jungbluth S."/>
            <person name="Walsh D.A."/>
            <person name="Denef V.J."/>
            <person name="McMahon K.D."/>
            <person name="Konstantinidis K.T."/>
            <person name="Eloe-Fadrosh E.A."/>
            <person name="Kyrpides N.C."/>
            <person name="Woyke T."/>
        </authorList>
    </citation>
    <scope>NUCLEOTIDE SEQUENCE</scope>
    <source>
        <strain evidence="1">GVMAG-M-3300027734-16</strain>
    </source>
</reference>
<organism evidence="1">
    <name type="scientific">viral metagenome</name>
    <dbReference type="NCBI Taxonomy" id="1070528"/>
    <lineage>
        <taxon>unclassified sequences</taxon>
        <taxon>metagenomes</taxon>
        <taxon>organismal metagenomes</taxon>
    </lineage>
</organism>
<proteinExistence type="predicted"/>
<evidence type="ECO:0008006" key="2">
    <source>
        <dbReference type="Google" id="ProtNLM"/>
    </source>
</evidence>
<protein>
    <recommendedName>
        <fullName evidence="2">Glycosyltransferase</fullName>
    </recommendedName>
</protein>
<dbReference type="EMBL" id="MN740415">
    <property type="protein sequence ID" value="QHU05455.1"/>
    <property type="molecule type" value="Genomic_DNA"/>
</dbReference>